<feature type="binding site" evidence="5">
    <location>
        <position position="164"/>
    </location>
    <ligand>
        <name>ATP</name>
        <dbReference type="ChEBI" id="CHEBI:30616"/>
    </ligand>
</feature>
<feature type="binding site" evidence="5">
    <location>
        <position position="38"/>
    </location>
    <ligand>
        <name>ATP</name>
        <dbReference type="ChEBI" id="CHEBI:30616"/>
    </ligand>
</feature>
<dbReference type="GO" id="GO:0140662">
    <property type="term" value="F:ATP-dependent protein folding chaperone"/>
    <property type="evidence" value="ECO:0007669"/>
    <property type="project" value="InterPro"/>
</dbReference>
<dbReference type="SUPFAM" id="SSF54211">
    <property type="entry name" value="Ribosomal protein S5 domain 2-like"/>
    <property type="match status" value="1"/>
</dbReference>
<dbReference type="SUPFAM" id="SSF55874">
    <property type="entry name" value="ATPase domain of HSP90 chaperone/DNA topoisomerase II/histidine kinase"/>
    <property type="match status" value="1"/>
</dbReference>
<dbReference type="InterPro" id="IPR020575">
    <property type="entry name" value="Hsp90_N"/>
</dbReference>
<keyword evidence="4" id="KW-0143">Chaperone</keyword>
<evidence type="ECO:0000313" key="6">
    <source>
        <dbReference type="EMBL" id="PQO38832.1"/>
    </source>
</evidence>
<gene>
    <name evidence="6" type="ORF">C5Y96_02890</name>
</gene>
<accession>A0A2S8G2Z4</accession>
<evidence type="ECO:0000256" key="5">
    <source>
        <dbReference type="PIRSR" id="PIRSR002583-1"/>
    </source>
</evidence>
<evidence type="ECO:0000256" key="2">
    <source>
        <dbReference type="ARBA" id="ARBA00022741"/>
    </source>
</evidence>
<feature type="binding site" evidence="5">
    <location>
        <position position="75"/>
    </location>
    <ligand>
        <name>ATP</name>
        <dbReference type="ChEBI" id="CHEBI:30616"/>
    </ligand>
</feature>
<comment type="caution">
    <text evidence="6">The sequence shown here is derived from an EMBL/GenBank/DDBJ whole genome shotgun (WGS) entry which is preliminary data.</text>
</comment>
<comment type="similarity">
    <text evidence="1">Belongs to the heat shock protein 90 family.</text>
</comment>
<evidence type="ECO:0000256" key="3">
    <source>
        <dbReference type="ARBA" id="ARBA00022840"/>
    </source>
</evidence>
<dbReference type="PRINTS" id="PR00775">
    <property type="entry name" value="HEATSHOCK90"/>
</dbReference>
<name>A0A2S8G2Z4_9BACT</name>
<dbReference type="Gene3D" id="3.30.565.10">
    <property type="entry name" value="Histidine kinase-like ATPase, C-terminal domain"/>
    <property type="match status" value="1"/>
</dbReference>
<dbReference type="OrthoDB" id="9802640at2"/>
<protein>
    <submittedName>
        <fullName evidence="6">HSP90 family protein</fullName>
    </submittedName>
</protein>
<dbReference type="NCBIfam" id="NF010683">
    <property type="entry name" value="PRK14083.1"/>
    <property type="match status" value="1"/>
</dbReference>
<dbReference type="EMBL" id="PUIA01000016">
    <property type="protein sequence ID" value="PQO38832.1"/>
    <property type="molecule type" value="Genomic_DNA"/>
</dbReference>
<organism evidence="6 7">
    <name type="scientific">Blastopirellula marina</name>
    <dbReference type="NCBI Taxonomy" id="124"/>
    <lineage>
        <taxon>Bacteria</taxon>
        <taxon>Pseudomonadati</taxon>
        <taxon>Planctomycetota</taxon>
        <taxon>Planctomycetia</taxon>
        <taxon>Pirellulales</taxon>
        <taxon>Pirellulaceae</taxon>
        <taxon>Blastopirellula</taxon>
    </lineage>
</organism>
<dbReference type="InterPro" id="IPR036890">
    <property type="entry name" value="HATPase_C_sf"/>
</dbReference>
<dbReference type="GO" id="GO:0016887">
    <property type="term" value="F:ATP hydrolysis activity"/>
    <property type="evidence" value="ECO:0007669"/>
    <property type="project" value="InterPro"/>
</dbReference>
<dbReference type="Pfam" id="PF13589">
    <property type="entry name" value="HATPase_c_3"/>
    <property type="match status" value="1"/>
</dbReference>
<dbReference type="InterPro" id="IPR001404">
    <property type="entry name" value="Hsp90_fam"/>
</dbReference>
<dbReference type="GO" id="GO:0051082">
    <property type="term" value="F:unfolded protein binding"/>
    <property type="evidence" value="ECO:0007669"/>
    <property type="project" value="InterPro"/>
</dbReference>
<keyword evidence="2 5" id="KW-0547">Nucleotide-binding</keyword>
<dbReference type="AlphaFoldDB" id="A0A2S8G2Z4"/>
<reference evidence="6 7" key="1">
    <citation type="submission" date="2018-02" db="EMBL/GenBank/DDBJ databases">
        <title>Comparative genomes isolates from brazilian mangrove.</title>
        <authorList>
            <person name="Araujo J.E."/>
            <person name="Taketani R.G."/>
            <person name="Silva M.C.P."/>
            <person name="Loureco M.V."/>
            <person name="Andreote F.D."/>
        </authorList>
    </citation>
    <scope>NUCLEOTIDE SEQUENCE [LARGE SCALE GENOMIC DNA]</scope>
    <source>
        <strain evidence="6 7">HEX-2 MGV</strain>
    </source>
</reference>
<dbReference type="PANTHER" id="PTHR11528">
    <property type="entry name" value="HEAT SHOCK PROTEIN 90 FAMILY MEMBER"/>
    <property type="match status" value="1"/>
</dbReference>
<proteinExistence type="inferred from homology"/>
<evidence type="ECO:0000313" key="7">
    <source>
        <dbReference type="Proteomes" id="UP000240009"/>
    </source>
</evidence>
<keyword evidence="3 5" id="KW-0067">ATP-binding</keyword>
<evidence type="ECO:0000256" key="4">
    <source>
        <dbReference type="ARBA" id="ARBA00023186"/>
    </source>
</evidence>
<dbReference type="Proteomes" id="UP000240009">
    <property type="component" value="Unassembled WGS sequence"/>
</dbReference>
<sequence>MTASDQNRFQVELRGLIDLLSQHLYSGPHVFVRELLQNGVDAIQARRQIEPQHEGLIEIEVITSAESDPTIIFQDNGVGLTEDEVHQFLATIGQSSKRGEMTSRPEDFLGQFGIGLLSCFTVSDEIVVLTRSAKGDNQPGIEWRGSTDGTYSVRKLTQAIPVGTQIFLQPSTGYEDYFEPQKVLKLAREYGSLLQPKITVTSNGQTDVVNAKAPWHQDTTNPQVRENLLAYGTEVFERNFLDVFPLHSTSGGVTGVAYVLSEAVHAGSRQPHRVYLKDMLLSTKTHEVLPEWAFFVQCVVNASQLRPTASRESFYEDTVLERTRQELGDCLRRYLVEMAQTQPRRFEQLIAVHHLAVKALAVDDDECLELFADWLPFQTSLGTMTLAEFRKQNSVIRYVPSCDQFRQIAQVAASESLAVINAGYVYDVDILTRLSMIRSDFKLEEFDAEQLSDRFEQLSQSEREETLEFERLADMTLQRFKCAVEIAKFLPSDLPSLYVTDANADFIRSVEQAQDVTEGVWNDMLGDLTRDVPSSYARLYLNYSNPLIKRICQLGQSDGQRRSVEMVYIQALLLGHFPLKKSEVKLLNEGLLGLLDWAVGGQDNE</sequence>
<dbReference type="RefSeq" id="WP_105350032.1">
    <property type="nucleotide sequence ID" value="NZ_PUIA01000016.1"/>
</dbReference>
<dbReference type="GO" id="GO:0005524">
    <property type="term" value="F:ATP binding"/>
    <property type="evidence" value="ECO:0007669"/>
    <property type="project" value="UniProtKB-KW"/>
</dbReference>
<evidence type="ECO:0000256" key="1">
    <source>
        <dbReference type="ARBA" id="ARBA00008239"/>
    </source>
</evidence>
<feature type="binding site" evidence="5">
    <location>
        <position position="34"/>
    </location>
    <ligand>
        <name>ATP</name>
        <dbReference type="ChEBI" id="CHEBI:30616"/>
    </ligand>
</feature>
<dbReference type="InterPro" id="IPR020568">
    <property type="entry name" value="Ribosomal_Su5_D2-typ_SF"/>
</dbReference>
<dbReference type="Gene3D" id="3.30.230.80">
    <property type="match status" value="1"/>
</dbReference>
<dbReference type="PIRSF" id="PIRSF002583">
    <property type="entry name" value="Hsp90"/>
    <property type="match status" value="1"/>
</dbReference>